<name>A0A0L1JHP3_ASPN3</name>
<dbReference type="GeneID" id="26802199"/>
<reference evidence="2 3" key="1">
    <citation type="submission" date="2014-06" db="EMBL/GenBank/DDBJ databases">
        <title>The Genome of the Aflatoxigenic Filamentous Fungus Aspergillus nomius.</title>
        <authorList>
            <person name="Moore M.G."/>
            <person name="Shannon B.M."/>
            <person name="Brian M.M."/>
        </authorList>
    </citation>
    <scope>NUCLEOTIDE SEQUENCE [LARGE SCALE GENOMIC DNA]</scope>
    <source>
        <strain evidence="2 3">NRRL 13137</strain>
    </source>
</reference>
<dbReference type="EMBL" id="JNOM01000004">
    <property type="protein sequence ID" value="KNG91222.1"/>
    <property type="molecule type" value="Genomic_DNA"/>
</dbReference>
<dbReference type="RefSeq" id="XP_015412145.1">
    <property type="nucleotide sequence ID" value="XM_015545653.1"/>
</dbReference>
<protein>
    <submittedName>
        <fullName evidence="2">Uncharacterized protein</fullName>
    </submittedName>
</protein>
<feature type="region of interest" description="Disordered" evidence="1">
    <location>
        <begin position="1"/>
        <end position="33"/>
    </location>
</feature>
<organism evidence="2 3">
    <name type="scientific">Aspergillus nomiae NRRL (strain ATCC 15546 / NRRL 13137 / CBS 260.88 / M93)</name>
    <dbReference type="NCBI Taxonomy" id="1509407"/>
    <lineage>
        <taxon>Eukaryota</taxon>
        <taxon>Fungi</taxon>
        <taxon>Dikarya</taxon>
        <taxon>Ascomycota</taxon>
        <taxon>Pezizomycotina</taxon>
        <taxon>Eurotiomycetes</taxon>
        <taxon>Eurotiomycetidae</taxon>
        <taxon>Eurotiales</taxon>
        <taxon>Aspergillaceae</taxon>
        <taxon>Aspergillus</taxon>
        <taxon>Aspergillus subgen. Circumdati</taxon>
    </lineage>
</organism>
<feature type="compositionally biased region" description="Gly residues" evidence="1">
    <location>
        <begin position="122"/>
        <end position="132"/>
    </location>
</feature>
<proteinExistence type="predicted"/>
<evidence type="ECO:0000313" key="3">
    <source>
        <dbReference type="Proteomes" id="UP000037505"/>
    </source>
</evidence>
<feature type="compositionally biased region" description="Polar residues" evidence="1">
    <location>
        <begin position="1"/>
        <end position="16"/>
    </location>
</feature>
<comment type="caution">
    <text evidence="2">The sequence shown here is derived from an EMBL/GenBank/DDBJ whole genome shotgun (WGS) entry which is preliminary data.</text>
</comment>
<evidence type="ECO:0000256" key="1">
    <source>
        <dbReference type="SAM" id="MobiDB-lite"/>
    </source>
</evidence>
<dbReference type="Proteomes" id="UP000037505">
    <property type="component" value="Unassembled WGS sequence"/>
</dbReference>
<evidence type="ECO:0000313" key="2">
    <source>
        <dbReference type="EMBL" id="KNG91222.1"/>
    </source>
</evidence>
<feature type="region of interest" description="Disordered" evidence="1">
    <location>
        <begin position="89"/>
        <end position="132"/>
    </location>
</feature>
<dbReference type="AlphaFoldDB" id="A0A0L1JHP3"/>
<sequence>MSSNHPNGTWQGNPFRNNAGHDRWNSSPNSTPNPWAWKGCFSHGGRNNQYYWNNNSGNTTSTNCGNTSSENCCNTNTYNNSGNKITRTGNISSNGGGATTGGNVNYKKASGHSSATLESASGGSGGSISIGG</sequence>
<keyword evidence="3" id="KW-1185">Reference proteome</keyword>
<accession>A0A0L1JHP3</accession>
<gene>
    <name evidence="2" type="ORF">ANOM_000395</name>
</gene>